<feature type="signal peptide" evidence="1">
    <location>
        <begin position="1"/>
        <end position="31"/>
    </location>
</feature>
<keyword evidence="1" id="KW-0732">Signal</keyword>
<proteinExistence type="predicted"/>
<dbReference type="PATRIC" id="fig|47853.6.peg.2260"/>
<dbReference type="EMBL" id="JXSX01000001">
    <property type="protein sequence ID" value="KIR65779.1"/>
    <property type="molecule type" value="Genomic_DNA"/>
</dbReference>
<dbReference type="RefSeq" id="WP_043962594.1">
    <property type="nucleotide sequence ID" value="NZ_JBFAVA010000023.1"/>
</dbReference>
<sequence>MRRSVKPAAAGLAAALVATLAVALPASPAAAGEPFQSPDTGLVFYSSYPTEIVGRQAAPDGVCRPVPADATWMLAWSGGFGSVPGYQTPDCSGQASELNNFHSWPKGRYLSYRAG</sequence>
<reference evidence="2 3" key="1">
    <citation type="submission" date="2015-01" db="EMBL/GenBank/DDBJ databases">
        <title>Sequencing and annotation of Micromonospora carbonacea strain JXNU-1 genome.</title>
        <authorList>
            <person name="Long Z."/>
            <person name="Huang Y."/>
            <person name="Jiang Y."/>
        </authorList>
    </citation>
    <scope>NUCLEOTIDE SEQUENCE [LARGE SCALE GENOMIC DNA]</scope>
    <source>
        <strain evidence="2 3">JXNU-1</strain>
    </source>
</reference>
<gene>
    <name evidence="2" type="ORF">TK50_10665</name>
</gene>
<evidence type="ECO:0000313" key="3">
    <source>
        <dbReference type="Proteomes" id="UP000032254"/>
    </source>
</evidence>
<keyword evidence="3" id="KW-1185">Reference proteome</keyword>
<dbReference type="Proteomes" id="UP000032254">
    <property type="component" value="Unassembled WGS sequence"/>
</dbReference>
<dbReference type="GeneID" id="301304596"/>
<organism evidence="2 3">
    <name type="scientific">Micromonospora haikouensis</name>
    <dbReference type="NCBI Taxonomy" id="686309"/>
    <lineage>
        <taxon>Bacteria</taxon>
        <taxon>Bacillati</taxon>
        <taxon>Actinomycetota</taxon>
        <taxon>Actinomycetes</taxon>
        <taxon>Micromonosporales</taxon>
        <taxon>Micromonosporaceae</taxon>
        <taxon>Micromonospora</taxon>
    </lineage>
</organism>
<accession>A0A0D0X4I9</accession>
<evidence type="ECO:0000256" key="1">
    <source>
        <dbReference type="SAM" id="SignalP"/>
    </source>
</evidence>
<protein>
    <recommendedName>
        <fullName evidence="4">Peptidase inhibitor family I36</fullName>
    </recommendedName>
</protein>
<dbReference type="OrthoDB" id="3387692at2"/>
<evidence type="ECO:0000313" key="2">
    <source>
        <dbReference type="EMBL" id="KIR65779.1"/>
    </source>
</evidence>
<comment type="caution">
    <text evidence="2">The sequence shown here is derived from an EMBL/GenBank/DDBJ whole genome shotgun (WGS) entry which is preliminary data.</text>
</comment>
<name>A0A0D0X4I9_9ACTN</name>
<feature type="chain" id="PRO_5002236704" description="Peptidase inhibitor family I36" evidence="1">
    <location>
        <begin position="32"/>
        <end position="115"/>
    </location>
</feature>
<dbReference type="AlphaFoldDB" id="A0A0D0X4I9"/>
<evidence type="ECO:0008006" key="4">
    <source>
        <dbReference type="Google" id="ProtNLM"/>
    </source>
</evidence>